<evidence type="ECO:0000256" key="6">
    <source>
        <dbReference type="ARBA" id="ARBA00023002"/>
    </source>
</evidence>
<feature type="transmembrane region" description="Helical" evidence="12">
    <location>
        <begin position="322"/>
        <end position="344"/>
    </location>
</feature>
<dbReference type="InterPro" id="IPR050450">
    <property type="entry name" value="COX15/CtaA_HemeA_synthase"/>
</dbReference>
<evidence type="ECO:0000256" key="12">
    <source>
        <dbReference type="SAM" id="Phobius"/>
    </source>
</evidence>
<keyword evidence="7" id="KW-0408">Iron</keyword>
<dbReference type="PANTHER" id="PTHR35457:SF1">
    <property type="entry name" value="HEME A SYNTHASE"/>
    <property type="match status" value="1"/>
</dbReference>
<dbReference type="GO" id="GO:0046872">
    <property type="term" value="F:metal ion binding"/>
    <property type="evidence" value="ECO:0007669"/>
    <property type="project" value="UniProtKB-KW"/>
</dbReference>
<keyword evidence="8" id="KW-0350">Heme biosynthesis</keyword>
<feature type="transmembrane region" description="Helical" evidence="12">
    <location>
        <begin position="262"/>
        <end position="280"/>
    </location>
</feature>
<proteinExistence type="predicted"/>
<feature type="transmembrane region" description="Helical" evidence="12">
    <location>
        <begin position="78"/>
        <end position="98"/>
    </location>
</feature>
<keyword evidence="2" id="KW-1003">Cell membrane</keyword>
<keyword evidence="3 12" id="KW-0812">Transmembrane</keyword>
<keyword evidence="14" id="KW-1185">Reference proteome</keyword>
<dbReference type="GO" id="GO:0006784">
    <property type="term" value="P:heme A biosynthetic process"/>
    <property type="evidence" value="ECO:0007669"/>
    <property type="project" value="InterPro"/>
</dbReference>
<evidence type="ECO:0000256" key="5">
    <source>
        <dbReference type="ARBA" id="ARBA00022989"/>
    </source>
</evidence>
<feature type="transmembrane region" description="Helical" evidence="12">
    <location>
        <begin position="118"/>
        <end position="137"/>
    </location>
</feature>
<feature type="transmembrane region" description="Helical" evidence="12">
    <location>
        <begin position="149"/>
        <end position="168"/>
    </location>
</feature>
<gene>
    <name evidence="13" type="ORF">NNL22_00230</name>
</gene>
<dbReference type="Proteomes" id="UP001164472">
    <property type="component" value="Chromosome"/>
</dbReference>
<dbReference type="RefSeq" id="WP_251812271.1">
    <property type="nucleotide sequence ID" value="NZ_CP101527.1"/>
</dbReference>
<evidence type="ECO:0000256" key="7">
    <source>
        <dbReference type="ARBA" id="ARBA00023004"/>
    </source>
</evidence>
<sequence>MTIIRRLAIATTLLAAFVVALGAYTRLKDAGLGCPDWPGCYGFLTVPEHIDDIKIAQARFPDSPVEADKGWPEMIHRYFASTLGLLIVIQAVLCVRYVRRLKQEQEQLPVIDQPPVKLSLFLVLLVICQGIFGMWTVTLKLWPQVVSGHLLGGFATLSLLFLFSLRVYKTPQQHIPPYERTLQPSRFSPWAIAGLVLVVVQVFLGAWTASNYAALACPDFPTCQGEWWPEMNLKAGFNLFQSIGPNYLGGVMDGESRVAIHMIHRVGALLLTVYLVLMSWRLWPNAVRSVKAAIMLVLAALTLQVSLGIINVVWLIPLPIAVAHNAGGAVLLMTLVYLNFKWFYLGQTALSRQHTSTEFAEQPSTITKTAALQFAHDAEVTP</sequence>
<keyword evidence="6" id="KW-0560">Oxidoreductase</keyword>
<evidence type="ECO:0000256" key="2">
    <source>
        <dbReference type="ARBA" id="ARBA00022475"/>
    </source>
</evidence>
<keyword evidence="4" id="KW-0479">Metal-binding</keyword>
<dbReference type="GO" id="GO:0016020">
    <property type="term" value="C:membrane"/>
    <property type="evidence" value="ECO:0007669"/>
    <property type="project" value="UniProtKB-SubCell"/>
</dbReference>
<evidence type="ECO:0000256" key="4">
    <source>
        <dbReference type="ARBA" id="ARBA00022723"/>
    </source>
</evidence>
<protein>
    <submittedName>
        <fullName evidence="13">COX15/CtaA family protein</fullName>
    </submittedName>
</protein>
<evidence type="ECO:0000313" key="13">
    <source>
        <dbReference type="EMBL" id="UZW75067.1"/>
    </source>
</evidence>
<feature type="transmembrane region" description="Helical" evidence="12">
    <location>
        <begin position="189"/>
        <end position="209"/>
    </location>
</feature>
<dbReference type="Pfam" id="PF02628">
    <property type="entry name" value="COX15-CtaA"/>
    <property type="match status" value="1"/>
</dbReference>
<keyword evidence="5 12" id="KW-1133">Transmembrane helix</keyword>
<comment type="pathway">
    <text evidence="11">Porphyrin-containing compound metabolism.</text>
</comment>
<name>A0A9E8KQQ5_9ALTE</name>
<evidence type="ECO:0000256" key="1">
    <source>
        <dbReference type="ARBA" id="ARBA00004141"/>
    </source>
</evidence>
<dbReference type="KEGG" id="asem:NNL22_00230"/>
<evidence type="ECO:0000256" key="10">
    <source>
        <dbReference type="ARBA" id="ARBA00023157"/>
    </source>
</evidence>
<reference evidence="13" key="1">
    <citation type="submission" date="2022-07" db="EMBL/GenBank/DDBJ databases">
        <title>Alkalimarinus sp. nov., isolated from gut of a Alitta virens.</title>
        <authorList>
            <person name="Yang A.I."/>
            <person name="Shin N.-R."/>
        </authorList>
    </citation>
    <scope>NUCLEOTIDE SEQUENCE</scope>
    <source>
        <strain evidence="13">FA028</strain>
    </source>
</reference>
<evidence type="ECO:0000256" key="9">
    <source>
        <dbReference type="ARBA" id="ARBA00023136"/>
    </source>
</evidence>
<evidence type="ECO:0000256" key="11">
    <source>
        <dbReference type="ARBA" id="ARBA00023444"/>
    </source>
</evidence>
<dbReference type="EMBL" id="CP101527">
    <property type="protein sequence ID" value="UZW75067.1"/>
    <property type="molecule type" value="Genomic_DNA"/>
</dbReference>
<evidence type="ECO:0000256" key="8">
    <source>
        <dbReference type="ARBA" id="ARBA00023133"/>
    </source>
</evidence>
<dbReference type="InterPro" id="IPR003780">
    <property type="entry name" value="COX15/CtaA_fam"/>
</dbReference>
<keyword evidence="10" id="KW-1015">Disulfide bond</keyword>
<accession>A0A9E8KQQ5</accession>
<comment type="subcellular location">
    <subcellularLocation>
        <location evidence="1">Membrane</location>
        <topology evidence="1">Multi-pass membrane protein</topology>
    </subcellularLocation>
</comment>
<evidence type="ECO:0000256" key="3">
    <source>
        <dbReference type="ARBA" id="ARBA00022692"/>
    </source>
</evidence>
<feature type="transmembrane region" description="Helical" evidence="12">
    <location>
        <begin position="292"/>
        <end position="316"/>
    </location>
</feature>
<dbReference type="GO" id="GO:0016491">
    <property type="term" value="F:oxidoreductase activity"/>
    <property type="evidence" value="ECO:0007669"/>
    <property type="project" value="UniProtKB-KW"/>
</dbReference>
<dbReference type="PANTHER" id="PTHR35457">
    <property type="entry name" value="HEME A SYNTHASE"/>
    <property type="match status" value="1"/>
</dbReference>
<keyword evidence="9 12" id="KW-0472">Membrane</keyword>
<evidence type="ECO:0000313" key="14">
    <source>
        <dbReference type="Proteomes" id="UP001164472"/>
    </source>
</evidence>
<dbReference type="AlphaFoldDB" id="A0A9E8KQQ5"/>
<organism evidence="13 14">
    <name type="scientific">Alkalimarinus sediminis</name>
    <dbReference type="NCBI Taxonomy" id="1632866"/>
    <lineage>
        <taxon>Bacteria</taxon>
        <taxon>Pseudomonadati</taxon>
        <taxon>Pseudomonadota</taxon>
        <taxon>Gammaproteobacteria</taxon>
        <taxon>Alteromonadales</taxon>
        <taxon>Alteromonadaceae</taxon>
        <taxon>Alkalimarinus</taxon>
    </lineage>
</organism>